<comment type="caution">
    <text evidence="2">The sequence shown here is derived from an EMBL/GenBank/DDBJ whole genome shotgun (WGS) entry which is preliminary data.</text>
</comment>
<accession>W4RLE9</accession>
<dbReference type="EMBL" id="BAUW01000019">
    <property type="protein sequence ID" value="GAE45265.1"/>
    <property type="molecule type" value="Genomic_DNA"/>
</dbReference>
<reference evidence="2 3" key="1">
    <citation type="submission" date="2013-12" db="EMBL/GenBank/DDBJ databases">
        <title>NBRP : Genome information of microbial organism related human and environment.</title>
        <authorList>
            <person name="Hattori M."/>
            <person name="Oshima K."/>
            <person name="Inaba H."/>
            <person name="Suda W."/>
            <person name="Sakamoto M."/>
            <person name="Iino T."/>
            <person name="Kitahara M."/>
            <person name="Oshida Y."/>
            <person name="Iida T."/>
            <person name="Kudo T."/>
            <person name="Itoh T."/>
            <person name="Ahmed I."/>
            <person name="Ohkuma M."/>
        </authorList>
    </citation>
    <scope>NUCLEOTIDE SEQUENCE [LARGE SCALE GENOMIC DNA]</scope>
    <source>
        <strain evidence="2 3">JCM 21738</strain>
    </source>
</reference>
<evidence type="ECO:0000256" key="1">
    <source>
        <dbReference type="SAM" id="SignalP"/>
    </source>
</evidence>
<sequence>MKKLFAAFMLILLITGCSGGGSYTDVSVDEAKELIDSGEAQVLDVRTLMNLQQDIFQEQN</sequence>
<organism evidence="2 3">
    <name type="scientific">Mesobacillus boroniphilus JCM 21738</name>
    <dbReference type="NCBI Taxonomy" id="1294265"/>
    <lineage>
        <taxon>Bacteria</taxon>
        <taxon>Bacillati</taxon>
        <taxon>Bacillota</taxon>
        <taxon>Bacilli</taxon>
        <taxon>Bacillales</taxon>
        <taxon>Bacillaceae</taxon>
        <taxon>Mesobacillus</taxon>
    </lineage>
</organism>
<dbReference type="AlphaFoldDB" id="W4RLE9"/>
<evidence type="ECO:0000313" key="2">
    <source>
        <dbReference type="EMBL" id="GAE45265.1"/>
    </source>
</evidence>
<dbReference type="RefSeq" id="WP_243462940.1">
    <property type="nucleotide sequence ID" value="NZ_BAUW01000019.1"/>
</dbReference>
<feature type="chain" id="PRO_5039614529" description="Rhodanese-like domain protein" evidence="1">
    <location>
        <begin position="20"/>
        <end position="60"/>
    </location>
</feature>
<proteinExistence type="predicted"/>
<keyword evidence="3" id="KW-1185">Reference proteome</keyword>
<protein>
    <recommendedName>
        <fullName evidence="4">Rhodanese-like domain protein</fullName>
    </recommendedName>
</protein>
<dbReference type="Proteomes" id="UP000018949">
    <property type="component" value="Unassembled WGS sequence"/>
</dbReference>
<name>W4RLE9_9BACI</name>
<evidence type="ECO:0008006" key="4">
    <source>
        <dbReference type="Google" id="ProtNLM"/>
    </source>
</evidence>
<feature type="signal peptide" evidence="1">
    <location>
        <begin position="1"/>
        <end position="19"/>
    </location>
</feature>
<dbReference type="PROSITE" id="PS51257">
    <property type="entry name" value="PROKAR_LIPOPROTEIN"/>
    <property type="match status" value="1"/>
</dbReference>
<dbReference type="SUPFAM" id="SSF52821">
    <property type="entry name" value="Rhodanese/Cell cycle control phosphatase"/>
    <property type="match status" value="1"/>
</dbReference>
<keyword evidence="1" id="KW-0732">Signal</keyword>
<evidence type="ECO:0000313" key="3">
    <source>
        <dbReference type="Proteomes" id="UP000018949"/>
    </source>
</evidence>
<dbReference type="InterPro" id="IPR036873">
    <property type="entry name" value="Rhodanese-like_dom_sf"/>
</dbReference>
<gene>
    <name evidence="2" type="ORF">JCM21738_2046</name>
</gene>